<keyword evidence="5 8" id="KW-0378">Hydrolase</keyword>
<comment type="subunit">
    <text evidence="2 8">Homodimer.</text>
</comment>
<dbReference type="GO" id="GO:0052717">
    <property type="term" value="F:tRNA-specific adenosine-34 deaminase activity"/>
    <property type="evidence" value="ECO:0007669"/>
    <property type="project" value="UniProtKB-UniRule"/>
</dbReference>
<dbReference type="Pfam" id="PF00383">
    <property type="entry name" value="dCMP_cyt_deam_1"/>
    <property type="match status" value="1"/>
</dbReference>
<feature type="binding site" evidence="8">
    <location>
        <position position="56"/>
    </location>
    <ligand>
        <name>Zn(2+)</name>
        <dbReference type="ChEBI" id="CHEBI:29105"/>
        <note>catalytic</note>
    </ligand>
</feature>
<dbReference type="SUPFAM" id="SSF53927">
    <property type="entry name" value="Cytidine deaminase-like"/>
    <property type="match status" value="1"/>
</dbReference>
<dbReference type="InterPro" id="IPR002125">
    <property type="entry name" value="CMP_dCMP_dom"/>
</dbReference>
<gene>
    <name evidence="8" type="primary">tadA</name>
    <name evidence="10" type="ORF">SAMN04488700_0522</name>
</gene>
<dbReference type="Proteomes" id="UP000193435">
    <property type="component" value="Unassembled WGS sequence"/>
</dbReference>
<dbReference type="NCBIfam" id="NF008113">
    <property type="entry name" value="PRK10860.1"/>
    <property type="match status" value="1"/>
</dbReference>
<comment type="cofactor">
    <cofactor evidence="8">
        <name>Zn(2+)</name>
        <dbReference type="ChEBI" id="CHEBI:29105"/>
    </cofactor>
    <text evidence="8">Binds 1 zinc ion per subunit.</text>
</comment>
<feature type="active site" description="Proton donor" evidence="8">
    <location>
        <position position="58"/>
    </location>
</feature>
<keyword evidence="3 8" id="KW-0819">tRNA processing</keyword>
<evidence type="ECO:0000256" key="1">
    <source>
        <dbReference type="ARBA" id="ARBA00010669"/>
    </source>
</evidence>
<comment type="function">
    <text evidence="8">Catalyzes the deamination of adenosine to inosine at the wobble position 34 of tRNA(Arg2).</text>
</comment>
<dbReference type="PROSITE" id="PS00903">
    <property type="entry name" value="CYT_DCMP_DEAMINASES_1"/>
    <property type="match status" value="1"/>
</dbReference>
<dbReference type="AlphaFoldDB" id="A0A1X7MR84"/>
<dbReference type="PANTHER" id="PTHR11079">
    <property type="entry name" value="CYTOSINE DEAMINASE FAMILY MEMBER"/>
    <property type="match status" value="1"/>
</dbReference>
<dbReference type="InterPro" id="IPR016192">
    <property type="entry name" value="APOBEC/CMP_deaminase_Zn-bd"/>
</dbReference>
<evidence type="ECO:0000313" key="10">
    <source>
        <dbReference type="EMBL" id="SMH27205.1"/>
    </source>
</evidence>
<evidence type="ECO:0000256" key="8">
    <source>
        <dbReference type="HAMAP-Rule" id="MF_00972"/>
    </source>
</evidence>
<accession>A0A1X7MR84</accession>
<dbReference type="GO" id="GO:0002100">
    <property type="term" value="P:tRNA wobble adenosine to inosine editing"/>
    <property type="evidence" value="ECO:0007669"/>
    <property type="project" value="UniProtKB-UniRule"/>
</dbReference>
<dbReference type="EMBL" id="FXBJ01000002">
    <property type="protein sequence ID" value="SMH27205.1"/>
    <property type="molecule type" value="Genomic_DNA"/>
</dbReference>
<dbReference type="EC" id="3.5.4.33" evidence="8"/>
<sequence>MLTMKEKEYFMGEAIKEAKKARNKLEVPIGAVIVLNGLIIGRGHNGREESLDATAHAEMFAIKEANETLKNWRLEDAQLFVTLEPCPMCSGAMILSRVKELYYGAADPKGGTAGTLMNLLTDSRFNHQVMIEKGILEYECSELLTYFFRELRKRKKTEKAEQKKLDER</sequence>
<dbReference type="GO" id="GO:0008270">
    <property type="term" value="F:zinc ion binding"/>
    <property type="evidence" value="ECO:0007669"/>
    <property type="project" value="UniProtKB-UniRule"/>
</dbReference>
<evidence type="ECO:0000256" key="3">
    <source>
        <dbReference type="ARBA" id="ARBA00022694"/>
    </source>
</evidence>
<evidence type="ECO:0000256" key="7">
    <source>
        <dbReference type="ARBA" id="ARBA00048045"/>
    </source>
</evidence>
<evidence type="ECO:0000259" key="9">
    <source>
        <dbReference type="PROSITE" id="PS51747"/>
    </source>
</evidence>
<name>A0A1X7MR84_9LACT</name>
<dbReference type="FunFam" id="3.40.140.10:FF:000005">
    <property type="entry name" value="tRNA-specific adenosine deaminase"/>
    <property type="match status" value="1"/>
</dbReference>
<dbReference type="PANTHER" id="PTHR11079:SF202">
    <property type="entry name" value="TRNA-SPECIFIC ADENOSINE DEAMINASE"/>
    <property type="match status" value="1"/>
</dbReference>
<keyword evidence="6 8" id="KW-0862">Zinc</keyword>
<organism evidence="10 11">
    <name type="scientific">Carnobacterium iners</name>
    <dbReference type="NCBI Taxonomy" id="1073423"/>
    <lineage>
        <taxon>Bacteria</taxon>
        <taxon>Bacillati</taxon>
        <taxon>Bacillota</taxon>
        <taxon>Bacilli</taxon>
        <taxon>Lactobacillales</taxon>
        <taxon>Carnobacteriaceae</taxon>
        <taxon>Carnobacterium</taxon>
    </lineage>
</organism>
<protein>
    <recommendedName>
        <fullName evidence="8">tRNA-specific adenosine deaminase</fullName>
        <ecNumber evidence="8">3.5.4.33</ecNumber>
    </recommendedName>
</protein>
<dbReference type="OrthoDB" id="9802676at2"/>
<dbReference type="RefSeq" id="WP_085558830.1">
    <property type="nucleotide sequence ID" value="NZ_FOAH01000020.1"/>
</dbReference>
<dbReference type="CDD" id="cd01285">
    <property type="entry name" value="nucleoside_deaminase"/>
    <property type="match status" value="1"/>
</dbReference>
<reference evidence="10 11" key="1">
    <citation type="submission" date="2017-04" db="EMBL/GenBank/DDBJ databases">
        <authorList>
            <person name="Afonso C.L."/>
            <person name="Miller P.J."/>
            <person name="Scott M.A."/>
            <person name="Spackman E."/>
            <person name="Goraichik I."/>
            <person name="Dimitrov K.M."/>
            <person name="Suarez D.L."/>
            <person name="Swayne D.E."/>
        </authorList>
    </citation>
    <scope>NUCLEOTIDE SEQUENCE [LARGE SCALE GENOMIC DNA]</scope>
    <source>
        <strain evidence="10 11">LMG26642</strain>
    </source>
</reference>
<evidence type="ECO:0000313" key="11">
    <source>
        <dbReference type="Proteomes" id="UP000193435"/>
    </source>
</evidence>
<evidence type="ECO:0000256" key="4">
    <source>
        <dbReference type="ARBA" id="ARBA00022723"/>
    </source>
</evidence>
<evidence type="ECO:0000256" key="6">
    <source>
        <dbReference type="ARBA" id="ARBA00022833"/>
    </source>
</evidence>
<keyword evidence="4 8" id="KW-0479">Metal-binding</keyword>
<dbReference type="Gene3D" id="3.40.140.10">
    <property type="entry name" value="Cytidine Deaminase, domain 2"/>
    <property type="match status" value="1"/>
</dbReference>
<feature type="domain" description="CMP/dCMP-type deaminase" evidence="9">
    <location>
        <begin position="5"/>
        <end position="151"/>
    </location>
</feature>
<dbReference type="InterPro" id="IPR016193">
    <property type="entry name" value="Cytidine_deaminase-like"/>
</dbReference>
<proteinExistence type="inferred from homology"/>
<evidence type="ECO:0000256" key="5">
    <source>
        <dbReference type="ARBA" id="ARBA00022801"/>
    </source>
</evidence>
<comment type="catalytic activity">
    <reaction evidence="7 8">
        <text>adenosine(34) in tRNA + H2O + H(+) = inosine(34) in tRNA + NH4(+)</text>
        <dbReference type="Rhea" id="RHEA:43168"/>
        <dbReference type="Rhea" id="RHEA-COMP:10373"/>
        <dbReference type="Rhea" id="RHEA-COMP:10374"/>
        <dbReference type="ChEBI" id="CHEBI:15377"/>
        <dbReference type="ChEBI" id="CHEBI:15378"/>
        <dbReference type="ChEBI" id="CHEBI:28938"/>
        <dbReference type="ChEBI" id="CHEBI:74411"/>
        <dbReference type="ChEBI" id="CHEBI:82852"/>
        <dbReference type="EC" id="3.5.4.33"/>
    </reaction>
</comment>
<dbReference type="InterPro" id="IPR028883">
    <property type="entry name" value="tRNA_aden_deaminase"/>
</dbReference>
<dbReference type="HAMAP" id="MF_00972">
    <property type="entry name" value="tRNA_aden_deaminase"/>
    <property type="match status" value="1"/>
</dbReference>
<dbReference type="PROSITE" id="PS51747">
    <property type="entry name" value="CYT_DCMP_DEAMINASES_2"/>
    <property type="match status" value="1"/>
</dbReference>
<comment type="similarity">
    <text evidence="1">Belongs to the cytidine and deoxycytidylate deaminase family. ADAT2 subfamily.</text>
</comment>
<keyword evidence="11" id="KW-1185">Reference proteome</keyword>
<evidence type="ECO:0000256" key="2">
    <source>
        <dbReference type="ARBA" id="ARBA00011738"/>
    </source>
</evidence>
<dbReference type="STRING" id="1073423.SAMN04488700_0522"/>
<feature type="binding site" evidence="8">
    <location>
        <position position="86"/>
    </location>
    <ligand>
        <name>Zn(2+)</name>
        <dbReference type="ChEBI" id="CHEBI:29105"/>
        <note>catalytic</note>
    </ligand>
</feature>
<feature type="binding site" evidence="8">
    <location>
        <position position="89"/>
    </location>
    <ligand>
        <name>Zn(2+)</name>
        <dbReference type="ChEBI" id="CHEBI:29105"/>
        <note>catalytic</note>
    </ligand>
</feature>